<proteinExistence type="predicted"/>
<keyword evidence="1" id="KW-0472">Membrane</keyword>
<organism evidence="3 4">
    <name type="scientific">Paenibacillus agaridevorans</name>
    <dbReference type="NCBI Taxonomy" id="171404"/>
    <lineage>
        <taxon>Bacteria</taxon>
        <taxon>Bacillati</taxon>
        <taxon>Bacillota</taxon>
        <taxon>Bacilli</taxon>
        <taxon>Bacillales</taxon>
        <taxon>Paenibacillaceae</taxon>
        <taxon>Paenibacillus</taxon>
    </lineage>
</organism>
<feature type="transmembrane region" description="Helical" evidence="1">
    <location>
        <begin position="139"/>
        <end position="159"/>
    </location>
</feature>
<sequence>MTMMQWLTGPNGVLFSSTSVIVVLILMLFMSIKLYASYRNKVTYRWLIAAISLMMAKQAVLIGLAFSRQSLPPWIYLASSLLGIVSFIIINFVFMKLYTYRTAQLRSLPFLIMAGATGALAAAQYAVAPSGSGTSGEGLIVSFPLLDVYMIVVTLIILLATRVADLSPKYYTGLIVYFIGELARMADAYVFHGGQPWLLLLGLLLPIVYFSLMFMLLFEWVIERLMSTYQSSIVDGLTGLYNRRHFSSKADALLKGSKSMAIIFCDIDNFKRLNDTQGHLKADIVLKRVAEIIKEEASSIGSAGRYGGEELLACISTERVKPDVVAESIRKRIESETIVTVSVGFSTSKESGSVQEMVKQADEAMYYSKMNGKNRVSSFKSLPASAKNLG</sequence>
<keyword evidence="1" id="KW-0812">Transmembrane</keyword>
<name>A0A2R5ERR4_9BACL</name>
<dbReference type="GO" id="GO:0052621">
    <property type="term" value="F:diguanylate cyclase activity"/>
    <property type="evidence" value="ECO:0007669"/>
    <property type="project" value="TreeGrafter"/>
</dbReference>
<dbReference type="InterPro" id="IPR050469">
    <property type="entry name" value="Diguanylate_Cyclase"/>
</dbReference>
<feature type="transmembrane region" description="Helical" evidence="1">
    <location>
        <begin position="73"/>
        <end position="95"/>
    </location>
</feature>
<feature type="transmembrane region" description="Helical" evidence="1">
    <location>
        <begin position="197"/>
        <end position="222"/>
    </location>
</feature>
<dbReference type="SUPFAM" id="SSF55073">
    <property type="entry name" value="Nucleotide cyclase"/>
    <property type="match status" value="1"/>
</dbReference>
<dbReference type="InterPro" id="IPR029787">
    <property type="entry name" value="Nucleotide_cyclase"/>
</dbReference>
<dbReference type="GO" id="GO:1902201">
    <property type="term" value="P:negative regulation of bacterial-type flagellum-dependent cell motility"/>
    <property type="evidence" value="ECO:0007669"/>
    <property type="project" value="TreeGrafter"/>
</dbReference>
<dbReference type="InterPro" id="IPR000160">
    <property type="entry name" value="GGDEF_dom"/>
</dbReference>
<comment type="caution">
    <text evidence="3">The sequence shown here is derived from an EMBL/GenBank/DDBJ whole genome shotgun (WGS) entry which is preliminary data.</text>
</comment>
<dbReference type="InterPro" id="IPR043128">
    <property type="entry name" value="Rev_trsase/Diguanyl_cyclase"/>
</dbReference>
<dbReference type="PANTHER" id="PTHR45138:SF9">
    <property type="entry name" value="DIGUANYLATE CYCLASE DGCM-RELATED"/>
    <property type="match status" value="1"/>
</dbReference>
<dbReference type="NCBIfam" id="TIGR00254">
    <property type="entry name" value="GGDEF"/>
    <property type="match status" value="1"/>
</dbReference>
<dbReference type="AlphaFoldDB" id="A0A2R5ERR4"/>
<dbReference type="Proteomes" id="UP000245202">
    <property type="component" value="Unassembled WGS sequence"/>
</dbReference>
<dbReference type="Pfam" id="PF00990">
    <property type="entry name" value="GGDEF"/>
    <property type="match status" value="1"/>
</dbReference>
<evidence type="ECO:0000313" key="4">
    <source>
        <dbReference type="Proteomes" id="UP000245202"/>
    </source>
</evidence>
<dbReference type="CDD" id="cd01949">
    <property type="entry name" value="GGDEF"/>
    <property type="match status" value="1"/>
</dbReference>
<evidence type="ECO:0000313" key="3">
    <source>
        <dbReference type="EMBL" id="GBG06074.1"/>
    </source>
</evidence>
<feature type="domain" description="GGDEF" evidence="2">
    <location>
        <begin position="258"/>
        <end position="381"/>
    </location>
</feature>
<feature type="transmembrane region" description="Helical" evidence="1">
    <location>
        <begin position="12"/>
        <end position="32"/>
    </location>
</feature>
<dbReference type="SMART" id="SM00267">
    <property type="entry name" value="GGDEF"/>
    <property type="match status" value="1"/>
</dbReference>
<gene>
    <name evidence="3" type="ORF">PAT3040_00571</name>
</gene>
<dbReference type="PANTHER" id="PTHR45138">
    <property type="entry name" value="REGULATORY COMPONENTS OF SENSORY TRANSDUCTION SYSTEM"/>
    <property type="match status" value="1"/>
</dbReference>
<reference evidence="3 4" key="1">
    <citation type="submission" date="2017-08" db="EMBL/GenBank/DDBJ databases">
        <title>Substantial Increase in Enzyme Production by Combined Drug-Resistance Mutations in Paenibacillus agaridevorans.</title>
        <authorList>
            <person name="Tanaka Y."/>
            <person name="Funane K."/>
            <person name="Hosaka T."/>
            <person name="Shiwa Y."/>
            <person name="Fujita N."/>
            <person name="Miyazaki T."/>
            <person name="Yoshikawa H."/>
            <person name="Murakami K."/>
            <person name="Kasahara K."/>
            <person name="Inaoka T."/>
            <person name="Hiraga Y."/>
            <person name="Ochi K."/>
        </authorList>
    </citation>
    <scope>NUCLEOTIDE SEQUENCE [LARGE SCALE GENOMIC DNA]</scope>
    <source>
        <strain evidence="3 4">T-3040</strain>
    </source>
</reference>
<dbReference type="Gene3D" id="3.30.70.270">
    <property type="match status" value="1"/>
</dbReference>
<feature type="transmembrane region" description="Helical" evidence="1">
    <location>
        <begin position="171"/>
        <end position="191"/>
    </location>
</feature>
<dbReference type="GO" id="GO:0043709">
    <property type="term" value="P:cell adhesion involved in single-species biofilm formation"/>
    <property type="evidence" value="ECO:0007669"/>
    <property type="project" value="TreeGrafter"/>
</dbReference>
<dbReference type="PROSITE" id="PS50887">
    <property type="entry name" value="GGDEF"/>
    <property type="match status" value="1"/>
</dbReference>
<feature type="transmembrane region" description="Helical" evidence="1">
    <location>
        <begin position="107"/>
        <end position="127"/>
    </location>
</feature>
<keyword evidence="4" id="KW-1185">Reference proteome</keyword>
<accession>A0A2R5ERR4</accession>
<dbReference type="EMBL" id="BDQX01000036">
    <property type="protein sequence ID" value="GBG06074.1"/>
    <property type="molecule type" value="Genomic_DNA"/>
</dbReference>
<feature type="transmembrane region" description="Helical" evidence="1">
    <location>
        <begin position="44"/>
        <end position="67"/>
    </location>
</feature>
<evidence type="ECO:0000256" key="1">
    <source>
        <dbReference type="SAM" id="Phobius"/>
    </source>
</evidence>
<dbReference type="RefSeq" id="WP_108991463.1">
    <property type="nucleotide sequence ID" value="NZ_BDQX01000036.1"/>
</dbReference>
<protein>
    <submittedName>
        <fullName evidence="3">GGDEF domain-containing protein</fullName>
    </submittedName>
</protein>
<keyword evidence="1" id="KW-1133">Transmembrane helix</keyword>
<evidence type="ECO:0000259" key="2">
    <source>
        <dbReference type="PROSITE" id="PS50887"/>
    </source>
</evidence>
<dbReference type="GO" id="GO:0005886">
    <property type="term" value="C:plasma membrane"/>
    <property type="evidence" value="ECO:0007669"/>
    <property type="project" value="TreeGrafter"/>
</dbReference>